<feature type="transmembrane region" description="Helical" evidence="9">
    <location>
        <begin position="490"/>
        <end position="508"/>
    </location>
</feature>
<dbReference type="FunFam" id="3.10.580.10:FF:000044">
    <property type="entry name" value="Chloride channel protein"/>
    <property type="match status" value="1"/>
</dbReference>
<feature type="transmembrane region" description="Helical" evidence="9">
    <location>
        <begin position="255"/>
        <end position="279"/>
    </location>
</feature>
<dbReference type="Pfam" id="PF00571">
    <property type="entry name" value="CBS"/>
    <property type="match status" value="1"/>
</dbReference>
<dbReference type="InterPro" id="IPR050970">
    <property type="entry name" value="Cl_channel_volt-gated"/>
</dbReference>
<feature type="transmembrane region" description="Helical" evidence="9">
    <location>
        <begin position="449"/>
        <end position="469"/>
    </location>
</feature>
<dbReference type="CDD" id="cd03683">
    <property type="entry name" value="ClC_1_like"/>
    <property type="match status" value="1"/>
</dbReference>
<evidence type="ECO:0000256" key="2">
    <source>
        <dbReference type="ARBA" id="ARBA00022448"/>
    </source>
</evidence>
<dbReference type="GO" id="GO:0016020">
    <property type="term" value="C:membrane"/>
    <property type="evidence" value="ECO:0007669"/>
    <property type="project" value="UniProtKB-SubCell"/>
</dbReference>
<dbReference type="EMBL" id="CP090892">
    <property type="protein sequence ID" value="ULU05760.1"/>
    <property type="molecule type" value="Genomic_DNA"/>
</dbReference>
<evidence type="ECO:0000256" key="8">
    <source>
        <dbReference type="ARBA" id="ARBA00023214"/>
    </source>
</evidence>
<dbReference type="InterPro" id="IPR001807">
    <property type="entry name" value="ClC"/>
</dbReference>
<keyword evidence="8" id="KW-0868">Chloride</keyword>
<protein>
    <recommendedName>
        <fullName evidence="10">CBS domain-containing protein</fullName>
    </recommendedName>
</protein>
<dbReference type="Gene3D" id="3.10.580.10">
    <property type="entry name" value="CBS-domain"/>
    <property type="match status" value="2"/>
</dbReference>
<feature type="transmembrane region" description="Helical" evidence="9">
    <location>
        <begin position="365"/>
        <end position="389"/>
    </location>
</feature>
<proteinExistence type="predicted"/>
<comment type="subcellular location">
    <subcellularLocation>
        <location evidence="1">Membrane</location>
        <topology evidence="1">Multi-pass membrane protein</topology>
    </subcellularLocation>
</comment>
<feature type="transmembrane region" description="Helical" evidence="9">
    <location>
        <begin position="565"/>
        <end position="585"/>
    </location>
</feature>
<evidence type="ECO:0000256" key="4">
    <source>
        <dbReference type="ARBA" id="ARBA00022737"/>
    </source>
</evidence>
<evidence type="ECO:0000256" key="6">
    <source>
        <dbReference type="ARBA" id="ARBA00023065"/>
    </source>
</evidence>
<evidence type="ECO:0000256" key="5">
    <source>
        <dbReference type="ARBA" id="ARBA00022989"/>
    </source>
</evidence>
<keyword evidence="3 9" id="KW-0812">Transmembrane</keyword>
<keyword evidence="2" id="KW-0813">Transport</keyword>
<dbReference type="InterPro" id="IPR046342">
    <property type="entry name" value="CBS_dom_sf"/>
</dbReference>
<evidence type="ECO:0000256" key="1">
    <source>
        <dbReference type="ARBA" id="ARBA00004141"/>
    </source>
</evidence>
<feature type="transmembrane region" description="Helical" evidence="9">
    <location>
        <begin position="214"/>
        <end position="235"/>
    </location>
</feature>
<keyword evidence="4" id="KW-0677">Repeat</keyword>
<feature type="transmembrane region" description="Helical" evidence="9">
    <location>
        <begin position="401"/>
        <end position="423"/>
    </location>
</feature>
<dbReference type="SUPFAM" id="SSF54631">
    <property type="entry name" value="CBS-domain pair"/>
    <property type="match status" value="1"/>
</dbReference>
<feature type="transmembrane region" description="Helical" evidence="9">
    <location>
        <begin position="657"/>
        <end position="678"/>
    </location>
</feature>
<keyword evidence="7 9" id="KW-0472">Membrane</keyword>
<evidence type="ECO:0000256" key="9">
    <source>
        <dbReference type="SAM" id="Phobius"/>
    </source>
</evidence>
<evidence type="ECO:0000256" key="7">
    <source>
        <dbReference type="ARBA" id="ARBA00023136"/>
    </source>
</evidence>
<feature type="domain" description="CBS" evidence="10">
    <location>
        <begin position="709"/>
        <end position="766"/>
    </location>
</feature>
<evidence type="ECO:0000256" key="3">
    <source>
        <dbReference type="ARBA" id="ARBA00022692"/>
    </source>
</evidence>
<keyword evidence="6" id="KW-0406">Ion transport</keyword>
<evidence type="ECO:0000259" key="10">
    <source>
        <dbReference type="Pfam" id="PF00571"/>
    </source>
</evidence>
<dbReference type="InterPro" id="IPR000644">
    <property type="entry name" value="CBS_dom"/>
</dbReference>
<organism evidence="11 12">
    <name type="scientific">Caenorhabditis briggsae</name>
    <dbReference type="NCBI Taxonomy" id="6238"/>
    <lineage>
        <taxon>Eukaryota</taxon>
        <taxon>Metazoa</taxon>
        <taxon>Ecdysozoa</taxon>
        <taxon>Nematoda</taxon>
        <taxon>Chromadorea</taxon>
        <taxon>Rhabditida</taxon>
        <taxon>Rhabditina</taxon>
        <taxon>Rhabditomorpha</taxon>
        <taxon>Rhabditoidea</taxon>
        <taxon>Rhabditidae</taxon>
        <taxon>Peloderinae</taxon>
        <taxon>Caenorhabditis</taxon>
    </lineage>
</organism>
<gene>
    <name evidence="11" type="ORF">L3Y34_018002</name>
</gene>
<dbReference type="Gene3D" id="1.10.3080.10">
    <property type="entry name" value="Clc chloride channel"/>
    <property type="match status" value="1"/>
</dbReference>
<dbReference type="PANTHER" id="PTHR45720">
    <property type="entry name" value="CHLORIDE CHANNEL PROTEIN 2"/>
    <property type="match status" value="1"/>
</dbReference>
<dbReference type="PRINTS" id="PR00762">
    <property type="entry name" value="CLCHANNEL"/>
</dbReference>
<dbReference type="FunFam" id="1.10.3080.10:FF:000020">
    <property type="entry name" value="Chloride channel protein"/>
    <property type="match status" value="1"/>
</dbReference>
<feature type="transmembrane region" description="Helical" evidence="9">
    <location>
        <begin position="592"/>
        <end position="614"/>
    </location>
</feature>
<dbReference type="PANTHER" id="PTHR45720:SF5">
    <property type="entry name" value="CHLORIDE CHANNEL PROTEIN"/>
    <property type="match status" value="1"/>
</dbReference>
<dbReference type="Proteomes" id="UP000827892">
    <property type="component" value="Chromosome II"/>
</dbReference>
<accession>A0AAE9IU68</accession>
<keyword evidence="5 9" id="KW-1133">Transmembrane helix</keyword>
<dbReference type="AlphaFoldDB" id="A0AAE9IU68"/>
<evidence type="ECO:0000313" key="11">
    <source>
        <dbReference type="EMBL" id="ULU05760.1"/>
    </source>
</evidence>
<evidence type="ECO:0000313" key="12">
    <source>
        <dbReference type="Proteomes" id="UP000827892"/>
    </source>
</evidence>
<reference evidence="11 12" key="1">
    <citation type="submission" date="2022-05" db="EMBL/GenBank/DDBJ databases">
        <title>Chromosome-level reference genomes for two strains of Caenorhabditis briggsae: an improved platform for comparative genomics.</title>
        <authorList>
            <person name="Stevens L."/>
            <person name="Andersen E.C."/>
        </authorList>
    </citation>
    <scope>NUCLEOTIDE SEQUENCE [LARGE SCALE GENOMIC DNA]</scope>
    <source>
        <strain evidence="11">QX1410_ONT</strain>
        <tissue evidence="11">Whole-organism</tissue>
    </source>
</reference>
<dbReference type="GO" id="GO:0015108">
    <property type="term" value="F:chloride transmembrane transporter activity"/>
    <property type="evidence" value="ECO:0007669"/>
    <property type="project" value="InterPro"/>
</dbReference>
<dbReference type="CDD" id="cd04591">
    <property type="entry name" value="CBS_pair_voltage-gated_CLC_euk_bac"/>
    <property type="match status" value="1"/>
</dbReference>
<name>A0AAE9IU68_CAEBR</name>
<dbReference type="FunFam" id="3.10.580.10:FF:000050">
    <property type="entry name" value="Chloride channel protein"/>
    <property type="match status" value="1"/>
</dbReference>
<dbReference type="SUPFAM" id="SSF81340">
    <property type="entry name" value="Clc chloride channel"/>
    <property type="match status" value="1"/>
</dbReference>
<dbReference type="InterPro" id="IPR014743">
    <property type="entry name" value="Cl-channel_core"/>
</dbReference>
<feature type="transmembrane region" description="Helical" evidence="9">
    <location>
        <begin position="626"/>
        <end position="650"/>
    </location>
</feature>
<sequence>MRFREAESRQIERIKLDFLERIRRKSPRATILFAVNPDKGAFPLLMTLPYENYNNQATSSSGEGGTEVTELTAGRLESVAEDGSTLKMGDIDVVEEDLLHQRRRGDDTSSDQSSLPSDIVQFKARPHMLMDDVECSPIEPTEKDWNDYRDRVQENADHMELLGDDESSDTEDQNEIDEEYDAYYSDMKSSRKETTREFLTRQFQNIVHFFVEDWFISAALGFVTAIFSIFIDIGIEYLIHFRNFLLETLEQYNNYAAFLGWVFYITGLVYLAALVCYGFGKQAVGSGIPEVKVIIHGFQLKNYLSGKTLIAKMIGLTLTIGSGLPVGKEGPFVHIGAIVASLLNKITAACQYNAFFSNEGRAMEMLSIGCAVGIACTFSAPMGAVLYGIESTSKYFAVKNYWRSFFATTCSAMLFRFAITFFVPQHIAGTITAYYQTYFPNEVFVVEELGFFVCLGVMTGLLGALFVYYHRRIAFFKRRNRIFQALFGKSPILFTACCAAIFAVLVYPNGLGSYVAGKYTFRETLVDFLSNCTLWKQTNGSEGCPPHVLEHWSGPEGDMAPINSLLLYFLFYFIVVPICITLYIPSGIFVPCFVIGACGGRIFGEIISMIWPYGLRGIGQPQIYPGLYAVVGAASFTGSVTHSLSIALIVCETTGQLCALLPVLIALMISNAICAFLQPSIYDSIIKINGYPYLADLPPSRMSVHQMKVERIMVKDMYYITRETTYRELREMLLETPTLRSYPFVTDSRSMTLLGSVARKYLLYLIQRKLGPEPELFGHRRSYRAPAIKSKIVSRTASEIFSTIHNLRKYSRRGSLAANGGHMSSGNALMTDRNISGNTLLPQSPLHEDQGDRSPLAPLLYAQTNQHEPIVHSLAKRAEILSKKLDMEEVAIDPAPFQLVRGTSLYKVHTLFSLLALNHAYVTEKGRLVGVVAVKELREALSNIYSRGAVVPRPRVRTSTFRLNPDQDLENQLMNGQMNGENTVDASTVRTPRVTIEAPEDGENEERRNN</sequence>
<dbReference type="Pfam" id="PF00654">
    <property type="entry name" value="Voltage_CLC"/>
    <property type="match status" value="1"/>
</dbReference>
<feature type="transmembrane region" description="Helical" evidence="9">
    <location>
        <begin position="309"/>
        <end position="327"/>
    </location>
</feature>